<dbReference type="SFLD" id="SFLDG01140">
    <property type="entry name" value="C2.B:_Phosphomannomutase_and_P"/>
    <property type="match status" value="1"/>
</dbReference>
<dbReference type="Gene3D" id="3.30.1240.10">
    <property type="match status" value="1"/>
</dbReference>
<reference evidence="1 2" key="1">
    <citation type="submission" date="2020-08" db="EMBL/GenBank/DDBJ databases">
        <authorList>
            <person name="Liu C."/>
            <person name="Sun Q."/>
        </authorList>
    </citation>
    <scope>NUCLEOTIDE SEQUENCE [LARGE SCALE GENOMIC DNA]</scope>
    <source>
        <strain evidence="1 2">NSJ-45</strain>
    </source>
</reference>
<dbReference type="PANTHER" id="PTHR10000:SF8">
    <property type="entry name" value="HAD SUPERFAMILY HYDROLASE-LIKE, TYPE 3"/>
    <property type="match status" value="1"/>
</dbReference>
<dbReference type="Gene3D" id="3.40.50.1000">
    <property type="entry name" value="HAD superfamily/HAD-like"/>
    <property type="match status" value="1"/>
</dbReference>
<evidence type="ECO:0000313" key="2">
    <source>
        <dbReference type="Proteomes" id="UP000611796"/>
    </source>
</evidence>
<dbReference type="NCBIfam" id="TIGR01484">
    <property type="entry name" value="HAD-SF-IIB"/>
    <property type="match status" value="1"/>
</dbReference>
<evidence type="ECO:0000313" key="1">
    <source>
        <dbReference type="EMBL" id="MBC6004912.1"/>
    </source>
</evidence>
<dbReference type="Pfam" id="PF08282">
    <property type="entry name" value="Hydrolase_3"/>
    <property type="match status" value="1"/>
</dbReference>
<comment type="caution">
    <text evidence="1">The sequence shown here is derived from an EMBL/GenBank/DDBJ whole genome shotgun (WGS) entry which is preliminary data.</text>
</comment>
<name>A0ABR7K738_9FIRM</name>
<gene>
    <name evidence="1" type="ORF">H8891_14050</name>
</gene>
<dbReference type="RefSeq" id="WP_187006876.1">
    <property type="nucleotide sequence ID" value="NZ_JACRWD010000010.1"/>
</dbReference>
<dbReference type="InterPro" id="IPR023214">
    <property type="entry name" value="HAD_sf"/>
</dbReference>
<dbReference type="InterPro" id="IPR036412">
    <property type="entry name" value="HAD-like_sf"/>
</dbReference>
<accession>A0ABR7K738</accession>
<dbReference type="InterPro" id="IPR000150">
    <property type="entry name" value="Cof"/>
</dbReference>
<dbReference type="Proteomes" id="UP000611796">
    <property type="component" value="Unassembled WGS sequence"/>
</dbReference>
<dbReference type="PANTHER" id="PTHR10000">
    <property type="entry name" value="PHOSPHOSERINE PHOSPHATASE"/>
    <property type="match status" value="1"/>
</dbReference>
<sequence>MKILISDIDGTLYFEDKKDKIMPSDLESIKKLQSNGHLFGVCTGRSYSGVKLAIENFDINLDFMILASGAIILNNEENIVKKLTMERNIVEQIYNCISSNNCEIQFTTDKYFYFKGPTEYTSSNAVRFNDFYEIPEEEFTTFALGFNDCKELENVKNLLNDNFGDYISTHRNKNSLDISRKECSKGVAIAELREFFNVDENDIHVIGDSYNDISMFQSTTNSYTFFNSPTIVKDNAKYLVNSISECINIILD</sequence>
<dbReference type="InterPro" id="IPR006379">
    <property type="entry name" value="HAD-SF_hydro_IIB"/>
</dbReference>
<dbReference type="EMBL" id="JACRWD010000010">
    <property type="protein sequence ID" value="MBC6004912.1"/>
    <property type="molecule type" value="Genomic_DNA"/>
</dbReference>
<dbReference type="SFLD" id="SFLDS00003">
    <property type="entry name" value="Haloacid_Dehalogenase"/>
    <property type="match status" value="1"/>
</dbReference>
<organism evidence="1 2">
    <name type="scientific">Paeniclostridium hominis</name>
    <dbReference type="NCBI Taxonomy" id="2764329"/>
    <lineage>
        <taxon>Bacteria</taxon>
        <taxon>Bacillati</taxon>
        <taxon>Bacillota</taxon>
        <taxon>Clostridia</taxon>
        <taxon>Peptostreptococcales</taxon>
        <taxon>Peptostreptococcaceae</taxon>
        <taxon>Paeniclostridium</taxon>
    </lineage>
</organism>
<dbReference type="NCBIfam" id="TIGR00099">
    <property type="entry name" value="Cof-subfamily"/>
    <property type="match status" value="1"/>
</dbReference>
<keyword evidence="1" id="KW-0378">Hydrolase</keyword>
<proteinExistence type="predicted"/>
<keyword evidence="2" id="KW-1185">Reference proteome</keyword>
<dbReference type="GO" id="GO:0016787">
    <property type="term" value="F:hydrolase activity"/>
    <property type="evidence" value="ECO:0007669"/>
    <property type="project" value="UniProtKB-KW"/>
</dbReference>
<protein>
    <submittedName>
        <fullName evidence="1">Cof-type HAD-IIB family hydrolase</fullName>
    </submittedName>
</protein>
<dbReference type="SUPFAM" id="SSF56784">
    <property type="entry name" value="HAD-like"/>
    <property type="match status" value="1"/>
</dbReference>